<protein>
    <submittedName>
        <fullName evidence="1">Uncharacterized protein</fullName>
    </submittedName>
</protein>
<accession>A0A5C6FHL5</accession>
<dbReference type="Proteomes" id="UP000316476">
    <property type="component" value="Unassembled WGS sequence"/>
</dbReference>
<name>A0A5C6FHL5_9PLAN</name>
<dbReference type="EMBL" id="SJPZ01000009">
    <property type="protein sequence ID" value="TWU59516.1"/>
    <property type="molecule type" value="Genomic_DNA"/>
</dbReference>
<proteinExistence type="predicted"/>
<comment type="caution">
    <text evidence="1">The sequence shown here is derived from an EMBL/GenBank/DDBJ whole genome shotgun (WGS) entry which is preliminary data.</text>
</comment>
<reference evidence="1 2" key="1">
    <citation type="submission" date="2019-02" db="EMBL/GenBank/DDBJ databases">
        <title>Deep-cultivation of Planctomycetes and their phenomic and genomic characterization uncovers novel biology.</title>
        <authorList>
            <person name="Wiegand S."/>
            <person name="Jogler M."/>
            <person name="Boedeker C."/>
            <person name="Pinto D."/>
            <person name="Vollmers J."/>
            <person name="Rivas-Marin E."/>
            <person name="Kohn T."/>
            <person name="Peeters S.H."/>
            <person name="Heuer A."/>
            <person name="Rast P."/>
            <person name="Oberbeckmann S."/>
            <person name="Bunk B."/>
            <person name="Jeske O."/>
            <person name="Meyerdierks A."/>
            <person name="Storesund J.E."/>
            <person name="Kallscheuer N."/>
            <person name="Luecker S."/>
            <person name="Lage O.M."/>
            <person name="Pohl T."/>
            <person name="Merkel B.J."/>
            <person name="Hornburger P."/>
            <person name="Mueller R.-W."/>
            <person name="Bruemmer F."/>
            <person name="Labrenz M."/>
            <person name="Spormann A.M."/>
            <person name="Op Den Camp H."/>
            <person name="Overmann J."/>
            <person name="Amann R."/>
            <person name="Jetten M.S.M."/>
            <person name="Mascher T."/>
            <person name="Medema M.H."/>
            <person name="Devos D.P."/>
            <person name="Kaster A.-K."/>
            <person name="Ovreas L."/>
            <person name="Rohde M."/>
            <person name="Galperin M.Y."/>
            <person name="Jogler C."/>
        </authorList>
    </citation>
    <scope>NUCLEOTIDE SEQUENCE [LARGE SCALE GENOMIC DNA]</scope>
    <source>
        <strain evidence="1 2">V7</strain>
    </source>
</reference>
<organism evidence="1 2">
    <name type="scientific">Crateriforma conspicua</name>
    <dbReference type="NCBI Taxonomy" id="2527996"/>
    <lineage>
        <taxon>Bacteria</taxon>
        <taxon>Pseudomonadati</taxon>
        <taxon>Planctomycetota</taxon>
        <taxon>Planctomycetia</taxon>
        <taxon>Planctomycetales</taxon>
        <taxon>Planctomycetaceae</taxon>
        <taxon>Crateriforma</taxon>
    </lineage>
</organism>
<sequence length="75" mass="8222">MEFSDVVGKTIQSATQMKRPETDDDGWLLLEFTDGTRCMVVAYYGGYTGDSEDEYPTGICISEKVEGFVPVPSSA</sequence>
<dbReference type="AlphaFoldDB" id="A0A5C6FHL5"/>
<evidence type="ECO:0000313" key="2">
    <source>
        <dbReference type="Proteomes" id="UP000316476"/>
    </source>
</evidence>
<evidence type="ECO:0000313" key="1">
    <source>
        <dbReference type="EMBL" id="TWU59516.1"/>
    </source>
</evidence>
<gene>
    <name evidence="1" type="ORF">V7x_55940</name>
</gene>